<name>A0ACC2Z1D7_9PEZI</name>
<gene>
    <name evidence="1" type="ORF">H2199_005716</name>
</gene>
<dbReference type="Proteomes" id="UP001172680">
    <property type="component" value="Unassembled WGS sequence"/>
</dbReference>
<keyword evidence="2" id="KW-1185">Reference proteome</keyword>
<evidence type="ECO:0000313" key="1">
    <source>
        <dbReference type="EMBL" id="KAJ9641048.1"/>
    </source>
</evidence>
<protein>
    <submittedName>
        <fullName evidence="1">Uncharacterized protein</fullName>
    </submittedName>
</protein>
<sequence length="226" mass="25492">MAPAPENSVWTLMNYTPPRGQCNHKTSLMSPKCSCLRFMLHPMKVVGLALIFHTKEGYMENKSDDETIKRWAIEQKEEEQNQNSNSRKRPRRILEASTRYSVRTSISENAFPVDTPANHSSPSSQQAARPLMIEASNGLRPGTQTPDLIDLSDSYKPTALPRRDSLVPPTSEQEEQKPRIIVRLPPTCSYQALVPATMTPSRKTPSRQKFVTGALDLEGLLARYRQ</sequence>
<evidence type="ECO:0000313" key="2">
    <source>
        <dbReference type="Proteomes" id="UP001172680"/>
    </source>
</evidence>
<organism evidence="1 2">
    <name type="scientific">Coniosporium tulheliwenetii</name>
    <dbReference type="NCBI Taxonomy" id="3383036"/>
    <lineage>
        <taxon>Eukaryota</taxon>
        <taxon>Fungi</taxon>
        <taxon>Dikarya</taxon>
        <taxon>Ascomycota</taxon>
        <taxon>Pezizomycotina</taxon>
        <taxon>Dothideomycetes</taxon>
        <taxon>Dothideomycetes incertae sedis</taxon>
        <taxon>Coniosporium</taxon>
    </lineage>
</organism>
<reference evidence="1" key="1">
    <citation type="submission" date="2022-10" db="EMBL/GenBank/DDBJ databases">
        <title>Culturing micro-colonial fungi from biological soil crusts in the Mojave desert and describing Neophaeococcomyces mojavensis, and introducing the new genera and species Taxawa tesnikishii.</title>
        <authorList>
            <person name="Kurbessoian T."/>
            <person name="Stajich J.E."/>
        </authorList>
    </citation>
    <scope>NUCLEOTIDE SEQUENCE</scope>
    <source>
        <strain evidence="1">JES_115</strain>
    </source>
</reference>
<proteinExistence type="predicted"/>
<accession>A0ACC2Z1D7</accession>
<dbReference type="EMBL" id="JAPDRP010000016">
    <property type="protein sequence ID" value="KAJ9641048.1"/>
    <property type="molecule type" value="Genomic_DNA"/>
</dbReference>
<comment type="caution">
    <text evidence="1">The sequence shown here is derived from an EMBL/GenBank/DDBJ whole genome shotgun (WGS) entry which is preliminary data.</text>
</comment>